<comment type="caution">
    <text evidence="2">The sequence shown here is derived from an EMBL/GenBank/DDBJ whole genome shotgun (WGS) entry which is preliminary data.</text>
</comment>
<keyword evidence="1" id="KW-0472">Membrane</keyword>
<proteinExistence type="predicted"/>
<gene>
    <name evidence="2" type="ORF">CYNAS_LOCUS3601</name>
</gene>
<organism evidence="2 3">
    <name type="scientific">Cylicocyclus nassatus</name>
    <name type="common">Nematode worm</name>
    <dbReference type="NCBI Taxonomy" id="53992"/>
    <lineage>
        <taxon>Eukaryota</taxon>
        <taxon>Metazoa</taxon>
        <taxon>Ecdysozoa</taxon>
        <taxon>Nematoda</taxon>
        <taxon>Chromadorea</taxon>
        <taxon>Rhabditida</taxon>
        <taxon>Rhabditina</taxon>
        <taxon>Rhabditomorpha</taxon>
        <taxon>Strongyloidea</taxon>
        <taxon>Strongylidae</taxon>
        <taxon>Cylicocyclus</taxon>
    </lineage>
</organism>
<dbReference type="Proteomes" id="UP001176961">
    <property type="component" value="Unassembled WGS sequence"/>
</dbReference>
<reference evidence="2" key="1">
    <citation type="submission" date="2023-07" db="EMBL/GenBank/DDBJ databases">
        <authorList>
            <consortium name="CYATHOMIX"/>
        </authorList>
    </citation>
    <scope>NUCLEOTIDE SEQUENCE</scope>
    <source>
        <strain evidence="2">N/A</strain>
    </source>
</reference>
<protein>
    <submittedName>
        <fullName evidence="2">Uncharacterized protein</fullName>
    </submittedName>
</protein>
<evidence type="ECO:0000256" key="1">
    <source>
        <dbReference type="SAM" id="Phobius"/>
    </source>
</evidence>
<accession>A0AA36DQ35</accession>
<feature type="transmembrane region" description="Helical" evidence="1">
    <location>
        <begin position="37"/>
        <end position="60"/>
    </location>
</feature>
<evidence type="ECO:0000313" key="2">
    <source>
        <dbReference type="EMBL" id="CAJ0591618.1"/>
    </source>
</evidence>
<dbReference type="AlphaFoldDB" id="A0AA36DQ35"/>
<evidence type="ECO:0000313" key="3">
    <source>
        <dbReference type="Proteomes" id="UP001176961"/>
    </source>
</evidence>
<feature type="transmembrane region" description="Helical" evidence="1">
    <location>
        <begin position="149"/>
        <end position="170"/>
    </location>
</feature>
<keyword evidence="1" id="KW-1133">Transmembrane helix</keyword>
<keyword evidence="3" id="KW-1185">Reference proteome</keyword>
<dbReference type="EMBL" id="CATQJL010000001">
    <property type="protein sequence ID" value="CAJ0591618.1"/>
    <property type="molecule type" value="Genomic_DNA"/>
</dbReference>
<sequence>MEHLYQPHGNRVEDPTNKHCTCPTHRVYKSLPSWSRIHISFCLIMRIVLLITLAVSVAFAQFAQQYPQQYTTRQYGFQQPGFRFNQYSSNNGYNPGYGTTAYSNSIYGTTPTTQYGQYGYGTTPSTYGTTNNQYGYGTTTNGRQYDQNYWNGVGSTTALMAVITTAVAYIL</sequence>
<name>A0AA36DQ35_CYLNA</name>
<keyword evidence="1" id="KW-0812">Transmembrane</keyword>